<dbReference type="CDD" id="cd04301">
    <property type="entry name" value="NAT_SF"/>
    <property type="match status" value="1"/>
</dbReference>
<name>A0A9D0Z6M2_9FIRM</name>
<dbReference type="GO" id="GO:0005840">
    <property type="term" value="C:ribosome"/>
    <property type="evidence" value="ECO:0007669"/>
    <property type="project" value="UniProtKB-KW"/>
</dbReference>
<organism evidence="5 6">
    <name type="scientific">Candidatus Avoscillospira stercorigallinarum</name>
    <dbReference type="NCBI Taxonomy" id="2840708"/>
    <lineage>
        <taxon>Bacteria</taxon>
        <taxon>Bacillati</taxon>
        <taxon>Bacillota</taxon>
        <taxon>Clostridia</taxon>
        <taxon>Eubacteriales</taxon>
        <taxon>Oscillospiraceae</taxon>
        <taxon>Oscillospiraceae incertae sedis</taxon>
        <taxon>Candidatus Avoscillospira</taxon>
    </lineage>
</organism>
<reference evidence="5" key="2">
    <citation type="journal article" date="2021" name="PeerJ">
        <title>Extensive microbial diversity within the chicken gut microbiome revealed by metagenomics and culture.</title>
        <authorList>
            <person name="Gilroy R."/>
            <person name="Ravi A."/>
            <person name="Getino M."/>
            <person name="Pursley I."/>
            <person name="Horton D.L."/>
            <person name="Alikhan N.F."/>
            <person name="Baker D."/>
            <person name="Gharbi K."/>
            <person name="Hall N."/>
            <person name="Watson M."/>
            <person name="Adriaenssens E.M."/>
            <person name="Foster-Nyarko E."/>
            <person name="Jarju S."/>
            <person name="Secka A."/>
            <person name="Antonio M."/>
            <person name="Oren A."/>
            <person name="Chaudhuri R.R."/>
            <person name="La Ragione R."/>
            <person name="Hildebrand F."/>
            <person name="Pallen M.J."/>
        </authorList>
    </citation>
    <scope>NUCLEOTIDE SEQUENCE</scope>
    <source>
        <strain evidence="5">ChiSjej2B20-13462</strain>
    </source>
</reference>
<dbReference type="EMBL" id="DVFN01000009">
    <property type="protein sequence ID" value="HIQ68818.1"/>
    <property type="molecule type" value="Genomic_DNA"/>
</dbReference>
<dbReference type="GO" id="GO:0008999">
    <property type="term" value="F:protein-N-terminal-alanine acetyltransferase activity"/>
    <property type="evidence" value="ECO:0007669"/>
    <property type="project" value="UniProtKB-EC"/>
</dbReference>
<sequence>MKPSEIVPMAEAHVAAVAELEKACFSAPWSEASVREELTNPLSLWLVSLVDGQVAGYVGSQTVLDEADMMNLAVAPRHRRQGIARQLVEALGDALRAQGVQSLTLEVRASNEAAIQLYRSLCFTQVGRRPRYYTKPTEDALILRKEWKL</sequence>
<dbReference type="InterPro" id="IPR006464">
    <property type="entry name" value="AcTrfase_RimI/Ard1"/>
</dbReference>
<dbReference type="SUPFAM" id="SSF55729">
    <property type="entry name" value="Acyl-CoA N-acyltransferases (Nat)"/>
    <property type="match status" value="1"/>
</dbReference>
<evidence type="ECO:0000256" key="1">
    <source>
        <dbReference type="ARBA" id="ARBA00022679"/>
    </source>
</evidence>
<dbReference type="PROSITE" id="PS51186">
    <property type="entry name" value="GNAT"/>
    <property type="match status" value="1"/>
</dbReference>
<keyword evidence="2" id="KW-0012">Acyltransferase</keyword>
<evidence type="ECO:0000259" key="4">
    <source>
        <dbReference type="PROSITE" id="PS51186"/>
    </source>
</evidence>
<evidence type="ECO:0000256" key="3">
    <source>
        <dbReference type="RuleBase" id="RU363094"/>
    </source>
</evidence>
<feature type="domain" description="N-acetyltransferase" evidence="4">
    <location>
        <begin position="4"/>
        <end position="148"/>
    </location>
</feature>
<gene>
    <name evidence="5" type="primary">rimI</name>
    <name evidence="5" type="ORF">IAA67_00575</name>
</gene>
<dbReference type="NCBIfam" id="TIGR01575">
    <property type="entry name" value="rimI"/>
    <property type="match status" value="1"/>
</dbReference>
<dbReference type="Proteomes" id="UP000886874">
    <property type="component" value="Unassembled WGS sequence"/>
</dbReference>
<comment type="similarity">
    <text evidence="3">Belongs to the acetyltransferase family. RimI subfamily.</text>
</comment>
<reference evidence="5" key="1">
    <citation type="submission" date="2020-10" db="EMBL/GenBank/DDBJ databases">
        <authorList>
            <person name="Gilroy R."/>
        </authorList>
    </citation>
    <scope>NUCLEOTIDE SEQUENCE</scope>
    <source>
        <strain evidence="5">ChiSjej2B20-13462</strain>
    </source>
</reference>
<comment type="subcellular location">
    <subcellularLocation>
        <location evidence="3">Cytoplasm</location>
    </subcellularLocation>
</comment>
<dbReference type="PANTHER" id="PTHR43877:SF2">
    <property type="entry name" value="AMINOALKYLPHOSPHONATE N-ACETYLTRANSFERASE-RELATED"/>
    <property type="match status" value="1"/>
</dbReference>
<keyword evidence="3" id="KW-0963">Cytoplasm</keyword>
<evidence type="ECO:0000313" key="5">
    <source>
        <dbReference type="EMBL" id="HIQ68818.1"/>
    </source>
</evidence>
<accession>A0A9D0Z6M2</accession>
<evidence type="ECO:0000313" key="6">
    <source>
        <dbReference type="Proteomes" id="UP000886874"/>
    </source>
</evidence>
<dbReference type="Gene3D" id="3.40.630.30">
    <property type="match status" value="1"/>
</dbReference>
<keyword evidence="5" id="KW-0687">Ribonucleoprotein</keyword>
<dbReference type="Pfam" id="PF00583">
    <property type="entry name" value="Acetyltransf_1"/>
    <property type="match status" value="1"/>
</dbReference>
<keyword evidence="1" id="KW-0808">Transferase</keyword>
<dbReference type="GO" id="GO:0005737">
    <property type="term" value="C:cytoplasm"/>
    <property type="evidence" value="ECO:0007669"/>
    <property type="project" value="UniProtKB-SubCell"/>
</dbReference>
<proteinExistence type="inferred from homology"/>
<keyword evidence="5" id="KW-0689">Ribosomal protein</keyword>
<evidence type="ECO:0000256" key="2">
    <source>
        <dbReference type="ARBA" id="ARBA00023315"/>
    </source>
</evidence>
<protein>
    <recommendedName>
        <fullName evidence="3">[Ribosomal protein bS18]-alanine N-acetyltransferase</fullName>
        <ecNumber evidence="3">2.3.1.266</ecNumber>
    </recommendedName>
</protein>
<dbReference type="InterPro" id="IPR050832">
    <property type="entry name" value="Bact_Acetyltransf"/>
</dbReference>
<dbReference type="InterPro" id="IPR000182">
    <property type="entry name" value="GNAT_dom"/>
</dbReference>
<dbReference type="InterPro" id="IPR016181">
    <property type="entry name" value="Acyl_CoA_acyltransferase"/>
</dbReference>
<comment type="catalytic activity">
    <reaction evidence="3">
        <text>N-terminal L-alanyl-[ribosomal protein bS18] + acetyl-CoA = N-terminal N(alpha)-acetyl-L-alanyl-[ribosomal protein bS18] + CoA + H(+)</text>
        <dbReference type="Rhea" id="RHEA:43756"/>
        <dbReference type="Rhea" id="RHEA-COMP:10676"/>
        <dbReference type="Rhea" id="RHEA-COMP:10677"/>
        <dbReference type="ChEBI" id="CHEBI:15378"/>
        <dbReference type="ChEBI" id="CHEBI:57287"/>
        <dbReference type="ChEBI" id="CHEBI:57288"/>
        <dbReference type="ChEBI" id="CHEBI:64718"/>
        <dbReference type="ChEBI" id="CHEBI:83683"/>
        <dbReference type="EC" id="2.3.1.266"/>
    </reaction>
</comment>
<dbReference type="AlphaFoldDB" id="A0A9D0Z6M2"/>
<comment type="function">
    <text evidence="3">Acetylates the N-terminal alanine of ribosomal protein bS18.</text>
</comment>
<dbReference type="PANTHER" id="PTHR43877">
    <property type="entry name" value="AMINOALKYLPHOSPHONATE N-ACETYLTRANSFERASE-RELATED-RELATED"/>
    <property type="match status" value="1"/>
</dbReference>
<comment type="caution">
    <text evidence="5">The sequence shown here is derived from an EMBL/GenBank/DDBJ whole genome shotgun (WGS) entry which is preliminary data.</text>
</comment>
<dbReference type="EC" id="2.3.1.266" evidence="3"/>